<gene>
    <name evidence="9" type="ORF">SAMN04488024_101458</name>
</gene>
<dbReference type="SUPFAM" id="SSF51445">
    <property type="entry name" value="(Trans)glycosidases"/>
    <property type="match status" value="1"/>
</dbReference>
<evidence type="ECO:0000256" key="6">
    <source>
        <dbReference type="RuleBase" id="RU004453"/>
    </source>
</evidence>
<reference evidence="10" key="1">
    <citation type="submission" date="2016-10" db="EMBL/GenBank/DDBJ databases">
        <authorList>
            <person name="Varghese N."/>
            <person name="Submissions S."/>
        </authorList>
    </citation>
    <scope>NUCLEOTIDE SEQUENCE [LARGE SCALE GENOMIC DNA]</scope>
    <source>
        <strain evidence="10">DSM 18609</strain>
    </source>
</reference>
<evidence type="ECO:0000256" key="1">
    <source>
        <dbReference type="ARBA" id="ARBA00022729"/>
    </source>
</evidence>
<evidence type="ECO:0000313" key="9">
    <source>
        <dbReference type="EMBL" id="SDC18202.1"/>
    </source>
</evidence>
<evidence type="ECO:0000313" key="10">
    <source>
        <dbReference type="Proteomes" id="UP000199455"/>
    </source>
</evidence>
<feature type="signal peptide" evidence="7">
    <location>
        <begin position="1"/>
        <end position="20"/>
    </location>
</feature>
<dbReference type="Proteomes" id="UP000199455">
    <property type="component" value="Unassembled WGS sequence"/>
</dbReference>
<keyword evidence="3" id="KW-1015">Disulfide bond</keyword>
<evidence type="ECO:0000256" key="4">
    <source>
        <dbReference type="ARBA" id="ARBA00023295"/>
    </source>
</evidence>
<dbReference type="PANTHER" id="PTHR42535:SF2">
    <property type="entry name" value="CHROMOSOME UNDETERMINED SCAFFOLD_146, WHOLE GENOME SHOTGUN SEQUENCE"/>
    <property type="match status" value="1"/>
</dbReference>
<dbReference type="Pfam" id="PF00704">
    <property type="entry name" value="Glyco_hydro_18"/>
    <property type="match status" value="1"/>
</dbReference>
<dbReference type="PANTHER" id="PTHR42535">
    <property type="entry name" value="OOKINETE PROTEIN, PUTATIVE-RELATED"/>
    <property type="match status" value="1"/>
</dbReference>
<keyword evidence="2 5" id="KW-0378">Hydrolase</keyword>
<dbReference type="STRING" id="390242.SAMN04488024_101458"/>
<keyword evidence="4 5" id="KW-0326">Glycosidase</keyword>
<feature type="chain" id="PRO_5011483362" evidence="7">
    <location>
        <begin position="21"/>
        <end position="542"/>
    </location>
</feature>
<accession>A0A1G6JHC1</accession>
<evidence type="ECO:0000256" key="5">
    <source>
        <dbReference type="RuleBase" id="RU000489"/>
    </source>
</evidence>
<evidence type="ECO:0000256" key="2">
    <source>
        <dbReference type="ARBA" id="ARBA00022801"/>
    </source>
</evidence>
<dbReference type="PROSITE" id="PS51910">
    <property type="entry name" value="GH18_2"/>
    <property type="match status" value="1"/>
</dbReference>
<dbReference type="Pfam" id="PF13385">
    <property type="entry name" value="Laminin_G_3"/>
    <property type="match status" value="1"/>
</dbReference>
<dbReference type="InterPro" id="IPR013320">
    <property type="entry name" value="ConA-like_dom_sf"/>
</dbReference>
<dbReference type="Gene3D" id="2.60.120.200">
    <property type="match status" value="1"/>
</dbReference>
<dbReference type="RefSeq" id="WP_090764012.1">
    <property type="nucleotide sequence ID" value="NZ_FMZH01000001.1"/>
</dbReference>
<dbReference type="InterPro" id="IPR017853">
    <property type="entry name" value="GH"/>
</dbReference>
<dbReference type="Gene3D" id="3.20.20.80">
    <property type="entry name" value="Glycosidases"/>
    <property type="match status" value="1"/>
</dbReference>
<feature type="domain" description="GH18" evidence="8">
    <location>
        <begin position="53"/>
        <end position="303"/>
    </location>
</feature>
<dbReference type="InterPro" id="IPR001579">
    <property type="entry name" value="Glyco_hydro_18_chit_AS"/>
</dbReference>
<keyword evidence="10" id="KW-1185">Reference proteome</keyword>
<evidence type="ECO:0000256" key="3">
    <source>
        <dbReference type="ARBA" id="ARBA00023157"/>
    </source>
</evidence>
<keyword evidence="1 7" id="KW-0732">Signal</keyword>
<dbReference type="AlphaFoldDB" id="A0A1G6JHC1"/>
<proteinExistence type="inferred from homology"/>
<dbReference type="GO" id="GO:0004553">
    <property type="term" value="F:hydrolase activity, hydrolyzing O-glycosyl compounds"/>
    <property type="evidence" value="ECO:0007669"/>
    <property type="project" value="InterPro"/>
</dbReference>
<dbReference type="EMBL" id="FMZH01000001">
    <property type="protein sequence ID" value="SDC18202.1"/>
    <property type="molecule type" value="Genomic_DNA"/>
</dbReference>
<evidence type="ECO:0000256" key="7">
    <source>
        <dbReference type="SAM" id="SignalP"/>
    </source>
</evidence>
<name>A0A1G6JHC1_9SPHI</name>
<protein>
    <submittedName>
        <fullName evidence="9">Glycosyl hydrolases family 18</fullName>
    </submittedName>
</protein>
<dbReference type="SUPFAM" id="SSF49899">
    <property type="entry name" value="Concanavalin A-like lectins/glucanases"/>
    <property type="match status" value="1"/>
</dbReference>
<sequence>MRKLMTMGVALLAVFTIFYACKKANTQNEAASTFSTKKDLKALTNASALNSGPFVTAYVEVNSNNFVNPGCYTYGTPAKQLFGISVIFAANINSVNGVPTLSFNPQVQDVLNSGKVAYLQSLGINVLLDVLGNHQNAGWGCFTTYAQADAFAVQCANAVQQYGLDGIDIDDEYSTCTANDGSLVLAAAALRARLGTTKLITMAAFNQANYFNSVYNGQKLGDILDYVFEQTYFSTNYATRLQPYINAGVPKAKLGLGTDLGNSDQTAVANYVKNNGLASVMVYNVANNSQTKLSSVSNSLYSSATAVKPNCIDGNGTTPPANGNTSLLFDGTNEYLNSNSFNLAGTGLTLEGWIRSNAFKSASPYISTIMGIEVSDANVALLRLGDASLANNKLQFVLNTGGTTAKKLNSATTLSANTWYHVAATYDGATMKIYINGVLDASLSATGTISASGTFQISRSYDANRGFNGLFDELRVWKTALTQTQIQNNKCTVATNSTGLEAYWKFNEASGTTAADATGKGHTATLTNMESTDWSTTLPTCQ</sequence>
<comment type="similarity">
    <text evidence="6">Belongs to the glycosyl hydrolase 18 family.</text>
</comment>
<dbReference type="SMART" id="SM00560">
    <property type="entry name" value="LamGL"/>
    <property type="match status" value="1"/>
</dbReference>
<dbReference type="InterPro" id="IPR006558">
    <property type="entry name" value="LamG-like"/>
</dbReference>
<dbReference type="PROSITE" id="PS01095">
    <property type="entry name" value="GH18_1"/>
    <property type="match status" value="1"/>
</dbReference>
<organism evidence="9 10">
    <name type="scientific">Pedobacter soli</name>
    <dbReference type="NCBI Taxonomy" id="390242"/>
    <lineage>
        <taxon>Bacteria</taxon>
        <taxon>Pseudomonadati</taxon>
        <taxon>Bacteroidota</taxon>
        <taxon>Sphingobacteriia</taxon>
        <taxon>Sphingobacteriales</taxon>
        <taxon>Sphingobacteriaceae</taxon>
        <taxon>Pedobacter</taxon>
    </lineage>
</organism>
<evidence type="ECO:0000259" key="8">
    <source>
        <dbReference type="PROSITE" id="PS51910"/>
    </source>
</evidence>
<dbReference type="InterPro" id="IPR001223">
    <property type="entry name" value="Glyco_hydro18_cat"/>
</dbReference>
<dbReference type="GO" id="GO:0005975">
    <property type="term" value="P:carbohydrate metabolic process"/>
    <property type="evidence" value="ECO:0007669"/>
    <property type="project" value="InterPro"/>
</dbReference>
<dbReference type="PROSITE" id="PS51257">
    <property type="entry name" value="PROKAR_LIPOPROTEIN"/>
    <property type="match status" value="1"/>
</dbReference>